<dbReference type="AlphaFoldDB" id="A0AA37IGN8"/>
<protein>
    <submittedName>
        <fullName evidence="1">Uncharacterized protein</fullName>
    </submittedName>
</protein>
<name>A0AA37IGN8_9BURK</name>
<dbReference type="RefSeq" id="WP_238216095.1">
    <property type="nucleotide sequence ID" value="NZ_BPUS01000019.1"/>
</dbReference>
<gene>
    <name evidence="1" type="ORF">CBA19CS42_30825</name>
</gene>
<accession>A0AA37IGN8</accession>
<organism evidence="1 2">
    <name type="scientific">Caballeronia novacaledonica</name>
    <dbReference type="NCBI Taxonomy" id="1544861"/>
    <lineage>
        <taxon>Bacteria</taxon>
        <taxon>Pseudomonadati</taxon>
        <taxon>Pseudomonadota</taxon>
        <taxon>Betaproteobacteria</taxon>
        <taxon>Burkholderiales</taxon>
        <taxon>Burkholderiaceae</taxon>
        <taxon>Caballeronia</taxon>
    </lineage>
</organism>
<dbReference type="Proteomes" id="UP001055111">
    <property type="component" value="Unassembled WGS sequence"/>
</dbReference>
<comment type="caution">
    <text evidence="1">The sequence shown here is derived from an EMBL/GenBank/DDBJ whole genome shotgun (WGS) entry which is preliminary data.</text>
</comment>
<proteinExistence type="predicted"/>
<evidence type="ECO:0000313" key="2">
    <source>
        <dbReference type="Proteomes" id="UP001055111"/>
    </source>
</evidence>
<dbReference type="EMBL" id="BPUS01000019">
    <property type="protein sequence ID" value="GJH29003.1"/>
    <property type="molecule type" value="Genomic_DNA"/>
</dbReference>
<evidence type="ECO:0000313" key="1">
    <source>
        <dbReference type="EMBL" id="GJH29003.1"/>
    </source>
</evidence>
<sequence>MDFRSRRRRALKELTGQPVEKASMCGMQFIPVAGRVPGVKARMIIMTSGRLRRFDKELFNMDKTMMLFGNGNKIVRHTKNAAQHEHASHSH</sequence>
<reference evidence="1" key="1">
    <citation type="submission" date="2022-09" db="EMBL/GenBank/DDBJ databases">
        <title>Isolation and characterization of 3-chlorobenzoate degrading bacteria from soils in Shizuoka.</title>
        <authorList>
            <person name="Ifat A."/>
            <person name="Ogawa N."/>
            <person name="Kimbara K."/>
            <person name="Moriuchi R."/>
            <person name="Dohra H."/>
            <person name="Shintani M."/>
        </authorList>
    </citation>
    <scope>NUCLEOTIDE SEQUENCE</scope>
    <source>
        <strain evidence="1">19CS4-2</strain>
    </source>
</reference>